<name>A0ABQ9JNK8_9CUCU</name>
<proteinExistence type="predicted"/>
<organism evidence="1 2">
    <name type="scientific">Molorchus minor</name>
    <dbReference type="NCBI Taxonomy" id="1323400"/>
    <lineage>
        <taxon>Eukaryota</taxon>
        <taxon>Metazoa</taxon>
        <taxon>Ecdysozoa</taxon>
        <taxon>Arthropoda</taxon>
        <taxon>Hexapoda</taxon>
        <taxon>Insecta</taxon>
        <taxon>Pterygota</taxon>
        <taxon>Neoptera</taxon>
        <taxon>Endopterygota</taxon>
        <taxon>Coleoptera</taxon>
        <taxon>Polyphaga</taxon>
        <taxon>Cucujiformia</taxon>
        <taxon>Chrysomeloidea</taxon>
        <taxon>Cerambycidae</taxon>
        <taxon>Lamiinae</taxon>
        <taxon>Monochamini</taxon>
        <taxon>Molorchus</taxon>
    </lineage>
</organism>
<gene>
    <name evidence="1" type="ORF">NQ317_014964</name>
</gene>
<keyword evidence="2" id="KW-1185">Reference proteome</keyword>
<dbReference type="EMBL" id="JAPWTJ010000311">
    <property type="protein sequence ID" value="KAJ8979833.1"/>
    <property type="molecule type" value="Genomic_DNA"/>
</dbReference>
<evidence type="ECO:0000313" key="2">
    <source>
        <dbReference type="Proteomes" id="UP001162164"/>
    </source>
</evidence>
<accession>A0ABQ9JNK8</accession>
<reference evidence="1" key="1">
    <citation type="journal article" date="2023" name="Insect Mol. Biol.">
        <title>Genome sequencing provides insights into the evolution of gene families encoding plant cell wall-degrading enzymes in longhorned beetles.</title>
        <authorList>
            <person name="Shin N.R."/>
            <person name="Okamura Y."/>
            <person name="Kirsch R."/>
            <person name="Pauchet Y."/>
        </authorList>
    </citation>
    <scope>NUCLEOTIDE SEQUENCE</scope>
    <source>
        <strain evidence="1">MMC_N1</strain>
    </source>
</reference>
<sequence length="228" mass="26311">MDYTNAIQDKLNCNAQEIFLINTFFVIRIKMAALYSDFAQVWLLVVRLSYDCIKSVCPRLLNNVSIIVNQDMKRHIKYTSTGVRKRELLGELETLARKIILEKIGYTPKKLNIFNSPSLGVDKFLKTAPLGFLPQKVALIIGISGVCRSDELFRMKINDMEMTEKDSHHNSRYENLSSLKICNNGFEMDFHIKRMHTSTYLMQVHTYVIEESLGNHMDIIQSANSPRK</sequence>
<comment type="caution">
    <text evidence="1">The sequence shown here is derived from an EMBL/GenBank/DDBJ whole genome shotgun (WGS) entry which is preliminary data.</text>
</comment>
<evidence type="ECO:0000313" key="1">
    <source>
        <dbReference type="EMBL" id="KAJ8979833.1"/>
    </source>
</evidence>
<protein>
    <submittedName>
        <fullName evidence="1">Uncharacterized protein</fullName>
    </submittedName>
</protein>
<dbReference type="Proteomes" id="UP001162164">
    <property type="component" value="Unassembled WGS sequence"/>
</dbReference>